<dbReference type="AlphaFoldDB" id="M6GN80"/>
<accession>M6GN80</accession>
<evidence type="ECO:0000313" key="2">
    <source>
        <dbReference type="Proteomes" id="UP000012128"/>
    </source>
</evidence>
<reference evidence="1 2" key="1">
    <citation type="submission" date="2013-01" db="EMBL/GenBank/DDBJ databases">
        <authorList>
            <person name="Harkins D.M."/>
            <person name="Durkin A.S."/>
            <person name="Brinkac L.M."/>
            <person name="Haft D.H."/>
            <person name="Selengut J.D."/>
            <person name="Sanka R."/>
            <person name="DePew J."/>
            <person name="Purushe J."/>
            <person name="Hospenthal D.R."/>
            <person name="Murray C.K."/>
            <person name="Pimentel G."/>
            <person name="Wasfy M."/>
            <person name="Parker T."/>
            <person name="Miller R.S."/>
            <person name="Vinetz J.M."/>
            <person name="Sutton G.G."/>
            <person name="Nierman W.C."/>
            <person name="Fouts D.E."/>
        </authorList>
    </citation>
    <scope>NUCLEOTIDE SEQUENCE [LARGE SCALE GENOMIC DNA]</scope>
    <source>
        <strain evidence="1 2">2006001854</strain>
    </source>
</reference>
<proteinExistence type="predicted"/>
<comment type="caution">
    <text evidence="1">The sequence shown here is derived from an EMBL/GenBank/DDBJ whole genome shotgun (WGS) entry which is preliminary data.</text>
</comment>
<dbReference type="Pfam" id="PF13146">
    <property type="entry name" value="TRL"/>
    <property type="match status" value="1"/>
</dbReference>
<dbReference type="EMBL" id="AFLW02000194">
    <property type="protein sequence ID" value="EMM80381.1"/>
    <property type="molecule type" value="Genomic_DNA"/>
</dbReference>
<gene>
    <name evidence="1" type="ORF">LEP1GSC037_1225</name>
</gene>
<sequence length="156" mass="16922">MKLKSLLFICFMTIWAVQCTGLNIMYSYGHLQPNTNPTKDYAVGLPLYFKGGIFVHDGVIPGPLGDNAENTSIGKACSKNILWLVSFGDSSIEAAKADGKITKVASIEYEQLGVFYGAIYHKFCTVVTGSNTAVETKTDAKSATGKKNKEEGKRIL</sequence>
<evidence type="ECO:0000313" key="1">
    <source>
        <dbReference type="EMBL" id="EMM80381.1"/>
    </source>
</evidence>
<organism evidence="1 2">
    <name type="scientific">Leptospira interrogans str. 2006001854</name>
    <dbReference type="NCBI Taxonomy" id="1001590"/>
    <lineage>
        <taxon>Bacteria</taxon>
        <taxon>Pseudomonadati</taxon>
        <taxon>Spirochaetota</taxon>
        <taxon>Spirochaetia</taxon>
        <taxon>Leptospirales</taxon>
        <taxon>Leptospiraceae</taxon>
        <taxon>Leptospira</taxon>
    </lineage>
</organism>
<protein>
    <submittedName>
        <fullName evidence="1">TRL-like family protein</fullName>
    </submittedName>
</protein>
<dbReference type="InterPro" id="IPR025113">
    <property type="entry name" value="TRL-like"/>
</dbReference>
<dbReference type="Proteomes" id="UP000012128">
    <property type="component" value="Unassembled WGS sequence"/>
</dbReference>
<name>M6GN80_LEPIR</name>